<proteinExistence type="predicted"/>
<sequence length="674" mass="73092">MDMQKFTIVEIKRALYSVTVALLFSFFAFGQTKEIPSGSVIIDMGISPQTIDNGVKPYGLVYSLIKNYNVTVIWSIEPTKISGGTDFTVDGKTFRGGPFIIEQGSLTQAVLDEISDWEDEGVVTYTTLTDKIIPVYQEINYYGNWVLDPQNGVKITKKYLDAAGIPNTDFREAEADDLTSCDDVYLLPHADVTWDKHGNLINWNSPIADGGSAGWIWTGCKAVSGLENLVDPNDSSVRANFLANDPTVPPTQAQEDFGYSLIYDGAHEDASNDFDNYVQGFPADPFMQFLGKPGKIFDEGAERVYVLFPTGSWRSSTTVAIYDPNQPDVINGIGGLDIDGPAALLAYGRAFGDDDRGMVMYEAGHEFKDKNDDPDDNGGENGQVAAIRAFLNFSLLAPNSKVPTIVDDTGTVPSTISSGEPIQFDLSGSTGSGTLSFEWTTSCSFGTFDNPTSSMPIFNPGIVSDVECCVIQVEITDECGRRSFNTYPVCIQPPAPRIEITKAGTLNDENQDNCSDAGETITYDFVVRNLSSVEIENIVVNDPLLGGDIPGPISGDTDNDGKLDINEMWSYSANYIITQDDIDLGQVENQATVTGVGNGQITSDLSDDISVNAPNPLRPKNMYGTTRTPIYTSINPGSWTNPNTWSGGNVPPINLNNTDVVNINTRVELTSGGY</sequence>
<feature type="domain" description="DUF7507" evidence="1">
    <location>
        <begin position="495"/>
        <end position="598"/>
    </location>
</feature>
<evidence type="ECO:0000259" key="1">
    <source>
        <dbReference type="Pfam" id="PF24346"/>
    </source>
</evidence>
<dbReference type="Pfam" id="PF24346">
    <property type="entry name" value="DUF7507"/>
    <property type="match status" value="1"/>
</dbReference>
<accession>A0A2S7KQG7</accession>
<organism evidence="2 3">
    <name type="scientific">Aureitalea marina</name>
    <dbReference type="NCBI Taxonomy" id="930804"/>
    <lineage>
        <taxon>Bacteria</taxon>
        <taxon>Pseudomonadati</taxon>
        <taxon>Bacteroidota</taxon>
        <taxon>Flavobacteriia</taxon>
        <taxon>Flavobacteriales</taxon>
        <taxon>Flavobacteriaceae</taxon>
        <taxon>Aureitalea</taxon>
    </lineage>
</organism>
<dbReference type="OrthoDB" id="2582440at2"/>
<dbReference type="InterPro" id="IPR055354">
    <property type="entry name" value="DUF7507"/>
</dbReference>
<dbReference type="PROSITE" id="PS00018">
    <property type="entry name" value="EF_HAND_1"/>
    <property type="match status" value="1"/>
</dbReference>
<dbReference type="AlphaFoldDB" id="A0A2S7KQG7"/>
<dbReference type="Proteomes" id="UP000239800">
    <property type="component" value="Unassembled WGS sequence"/>
</dbReference>
<evidence type="ECO:0000313" key="2">
    <source>
        <dbReference type="EMBL" id="PQB04813.1"/>
    </source>
</evidence>
<protein>
    <recommendedName>
        <fullName evidence="1">DUF7507 domain-containing protein</fullName>
    </recommendedName>
</protein>
<dbReference type="EMBL" id="MQUB01000001">
    <property type="protein sequence ID" value="PQB04813.1"/>
    <property type="molecule type" value="Genomic_DNA"/>
</dbReference>
<evidence type="ECO:0000313" key="3">
    <source>
        <dbReference type="Proteomes" id="UP000239800"/>
    </source>
</evidence>
<gene>
    <name evidence="2" type="ORF">BST85_07805</name>
</gene>
<name>A0A2S7KQG7_9FLAO</name>
<dbReference type="InterPro" id="IPR018247">
    <property type="entry name" value="EF_Hand_1_Ca_BS"/>
</dbReference>
<comment type="caution">
    <text evidence="2">The sequence shown here is derived from an EMBL/GenBank/DDBJ whole genome shotgun (WGS) entry which is preliminary data.</text>
</comment>
<keyword evidence="3" id="KW-1185">Reference proteome</keyword>
<reference evidence="2 3" key="1">
    <citation type="submission" date="2016-11" db="EMBL/GenBank/DDBJ databases">
        <title>Trade-off between light-utilization and light-protection in marine flavobacteria.</title>
        <authorList>
            <person name="Kumagai Y."/>
        </authorList>
    </citation>
    <scope>NUCLEOTIDE SEQUENCE [LARGE SCALE GENOMIC DNA]</scope>
    <source>
        <strain evidence="2 3">NBRC 107741</strain>
    </source>
</reference>